<sequence length="155" mass="18012">MNHTNYCHWYGVLCNNLNSHVLQLHLNTSFSAFYHDYDSYYEFDEEAYRRWSFGGAISPCLADLKHLNYLDLSGNDFEGMLIPSFLRTMTSLTHLNLSYAGFMGKIPSQIITCTPIRLRNIITRQPYHINQSNNYNNVTLSTLLFIINTTLCREP</sequence>
<evidence type="ECO:0000256" key="1">
    <source>
        <dbReference type="ARBA" id="ARBA00004479"/>
    </source>
</evidence>
<dbReference type="PANTHER" id="PTHR48063:SF63">
    <property type="entry name" value="LEUCINE-RICH RECEPTOR-LIKE KINASE FAMILY PROTEIN"/>
    <property type="match status" value="1"/>
</dbReference>
<evidence type="ECO:0000256" key="3">
    <source>
        <dbReference type="ARBA" id="ARBA00022729"/>
    </source>
</evidence>
<dbReference type="InterPro" id="IPR046956">
    <property type="entry name" value="RLP23-like"/>
</dbReference>
<keyword evidence="7" id="KW-0325">Glycoprotein</keyword>
<evidence type="ECO:0000256" key="5">
    <source>
        <dbReference type="ARBA" id="ARBA00023136"/>
    </source>
</evidence>
<proteinExistence type="predicted"/>
<dbReference type="GO" id="GO:0016020">
    <property type="term" value="C:membrane"/>
    <property type="evidence" value="ECO:0007669"/>
    <property type="project" value="UniProtKB-SubCell"/>
</dbReference>
<evidence type="ECO:0000256" key="2">
    <source>
        <dbReference type="ARBA" id="ARBA00022692"/>
    </source>
</evidence>
<evidence type="ECO:0000256" key="4">
    <source>
        <dbReference type="ARBA" id="ARBA00022989"/>
    </source>
</evidence>
<dbReference type="SUPFAM" id="SSF52058">
    <property type="entry name" value="L domain-like"/>
    <property type="match status" value="1"/>
</dbReference>
<dbReference type="InterPro" id="IPR032675">
    <property type="entry name" value="LRR_dom_sf"/>
</dbReference>
<comment type="subcellular location">
    <subcellularLocation>
        <location evidence="1">Membrane</location>
        <topology evidence="1">Single-pass type I membrane protein</topology>
    </subcellularLocation>
</comment>
<evidence type="ECO:0000313" key="8">
    <source>
        <dbReference type="EMBL" id="RZB42292.1"/>
    </source>
</evidence>
<evidence type="ECO:0000256" key="7">
    <source>
        <dbReference type="ARBA" id="ARBA00023180"/>
    </source>
</evidence>
<dbReference type="AlphaFoldDB" id="A0A445F0E9"/>
<keyword evidence="9" id="KW-1185">Reference proteome</keyword>
<protein>
    <submittedName>
        <fullName evidence="8">Receptor-like protein EIX2</fullName>
    </submittedName>
</protein>
<evidence type="ECO:0000256" key="6">
    <source>
        <dbReference type="ARBA" id="ARBA00023170"/>
    </source>
</evidence>
<evidence type="ECO:0000313" key="9">
    <source>
        <dbReference type="Proteomes" id="UP000289340"/>
    </source>
</evidence>
<dbReference type="Gene3D" id="3.80.10.10">
    <property type="entry name" value="Ribonuclease Inhibitor"/>
    <property type="match status" value="1"/>
</dbReference>
<dbReference type="Proteomes" id="UP000289340">
    <property type="component" value="Chromosome 20"/>
</dbReference>
<keyword evidence="4" id="KW-1133">Transmembrane helix</keyword>
<comment type="caution">
    <text evidence="8">The sequence shown here is derived from an EMBL/GenBank/DDBJ whole genome shotgun (WGS) entry which is preliminary data.</text>
</comment>
<keyword evidence="5" id="KW-0472">Membrane</keyword>
<name>A0A445F0E9_GLYSO</name>
<accession>A0A445F0E9</accession>
<organism evidence="8 9">
    <name type="scientific">Glycine soja</name>
    <name type="common">Wild soybean</name>
    <dbReference type="NCBI Taxonomy" id="3848"/>
    <lineage>
        <taxon>Eukaryota</taxon>
        <taxon>Viridiplantae</taxon>
        <taxon>Streptophyta</taxon>
        <taxon>Embryophyta</taxon>
        <taxon>Tracheophyta</taxon>
        <taxon>Spermatophyta</taxon>
        <taxon>Magnoliopsida</taxon>
        <taxon>eudicotyledons</taxon>
        <taxon>Gunneridae</taxon>
        <taxon>Pentapetalae</taxon>
        <taxon>rosids</taxon>
        <taxon>fabids</taxon>
        <taxon>Fabales</taxon>
        <taxon>Fabaceae</taxon>
        <taxon>Papilionoideae</taxon>
        <taxon>50 kb inversion clade</taxon>
        <taxon>NPAAA clade</taxon>
        <taxon>indigoferoid/millettioid clade</taxon>
        <taxon>Phaseoleae</taxon>
        <taxon>Glycine</taxon>
        <taxon>Glycine subgen. Soja</taxon>
    </lineage>
</organism>
<keyword evidence="3" id="KW-0732">Signal</keyword>
<keyword evidence="2" id="KW-0812">Transmembrane</keyword>
<gene>
    <name evidence="8" type="ORF">D0Y65_053036</name>
</gene>
<keyword evidence="6 8" id="KW-0675">Receptor</keyword>
<reference evidence="8 9" key="1">
    <citation type="submission" date="2018-09" db="EMBL/GenBank/DDBJ databases">
        <title>A high-quality reference genome of wild soybean provides a powerful tool to mine soybean genomes.</title>
        <authorList>
            <person name="Xie M."/>
            <person name="Chung C.Y.L."/>
            <person name="Li M.-W."/>
            <person name="Wong F.-L."/>
            <person name="Chan T.-F."/>
            <person name="Lam H.-M."/>
        </authorList>
    </citation>
    <scope>NUCLEOTIDE SEQUENCE [LARGE SCALE GENOMIC DNA]</scope>
    <source>
        <strain evidence="9">cv. W05</strain>
        <tissue evidence="8">Hypocotyl of etiolated seedlings</tissue>
    </source>
</reference>
<dbReference type="PANTHER" id="PTHR48063">
    <property type="entry name" value="LRR RECEPTOR-LIKE KINASE"/>
    <property type="match status" value="1"/>
</dbReference>
<dbReference type="EMBL" id="QZWG01000020">
    <property type="protein sequence ID" value="RZB42292.1"/>
    <property type="molecule type" value="Genomic_DNA"/>
</dbReference>